<dbReference type="Proteomes" id="UP000238304">
    <property type="component" value="Chromosome"/>
</dbReference>
<dbReference type="InterPro" id="IPR036388">
    <property type="entry name" value="WH-like_DNA-bd_sf"/>
</dbReference>
<evidence type="ECO:0000259" key="6">
    <source>
        <dbReference type="Pfam" id="PF08281"/>
    </source>
</evidence>
<keyword evidence="3" id="KW-0731">Sigma factor</keyword>
<accession>A0ABN5IJF0</accession>
<dbReference type="Pfam" id="PF04542">
    <property type="entry name" value="Sigma70_r2"/>
    <property type="match status" value="1"/>
</dbReference>
<feature type="domain" description="RNA polymerase sigma-70 region 2" evidence="5">
    <location>
        <begin position="15"/>
        <end position="79"/>
    </location>
</feature>
<protein>
    <submittedName>
        <fullName evidence="7">RNA polymerase sigma-70 factor</fullName>
    </submittedName>
</protein>
<dbReference type="InterPro" id="IPR014327">
    <property type="entry name" value="RNA_pol_sigma70_bacteroid"/>
</dbReference>
<dbReference type="InterPro" id="IPR013324">
    <property type="entry name" value="RNA_pol_sigma_r3/r4-like"/>
</dbReference>
<dbReference type="InterPro" id="IPR013249">
    <property type="entry name" value="RNA_pol_sigma70_r4_t2"/>
</dbReference>
<dbReference type="Pfam" id="PF08281">
    <property type="entry name" value="Sigma70_r4_2"/>
    <property type="match status" value="1"/>
</dbReference>
<dbReference type="SUPFAM" id="SSF88946">
    <property type="entry name" value="Sigma2 domain of RNA polymerase sigma factors"/>
    <property type="match status" value="1"/>
</dbReference>
<dbReference type="InterPro" id="IPR013325">
    <property type="entry name" value="RNA_pol_sigma_r2"/>
</dbReference>
<keyword evidence="4" id="KW-0804">Transcription</keyword>
<comment type="similarity">
    <text evidence="1">Belongs to the sigma-70 factor family. ECF subfamily.</text>
</comment>
<name>A0ABN5IJF0_9BACE</name>
<dbReference type="NCBIfam" id="TIGR02985">
    <property type="entry name" value="Sig70_bacteroi1"/>
    <property type="match status" value="1"/>
</dbReference>
<dbReference type="PANTHER" id="PTHR43133:SF46">
    <property type="entry name" value="RNA POLYMERASE SIGMA-70 FACTOR ECF SUBFAMILY"/>
    <property type="match status" value="1"/>
</dbReference>
<keyword evidence="8" id="KW-1185">Reference proteome</keyword>
<reference evidence="7 8" key="1">
    <citation type="submission" date="2018-02" db="EMBL/GenBank/DDBJ databases">
        <authorList>
            <person name="Holder M.E."/>
            <person name="Ajami N.J."/>
            <person name="Petrosino J.F."/>
        </authorList>
    </citation>
    <scope>NUCLEOTIDE SEQUENCE [LARGE SCALE GENOMIC DNA]</scope>
    <source>
        <strain evidence="7 8">ATCC 33285</strain>
    </source>
</reference>
<dbReference type="NCBIfam" id="TIGR02937">
    <property type="entry name" value="sigma70-ECF"/>
    <property type="match status" value="1"/>
</dbReference>
<dbReference type="InterPro" id="IPR039425">
    <property type="entry name" value="RNA_pol_sigma-70-like"/>
</dbReference>
<proteinExistence type="inferred from homology"/>
<evidence type="ECO:0000256" key="2">
    <source>
        <dbReference type="ARBA" id="ARBA00023015"/>
    </source>
</evidence>
<sequence>MNRSIEYESLFNTVYRTYKTAFLRFAFTYVHDYTVAADLTADAFSDFWEKNLLCSEKEAASYILTSIKNKCLNHLKHQRVVDTASISLTEYQKWELHARINQLESCDPTNFFSNEIRQIINETLQSLPARTRQIFIMSRFDGKSYSEIATATNISVKGVEFHISKALKAFRISLKDYFPFLFLFFSFFSLGGRWG</sequence>
<feature type="domain" description="RNA polymerase sigma factor 70 region 4 type 2" evidence="6">
    <location>
        <begin position="118"/>
        <end position="169"/>
    </location>
</feature>
<keyword evidence="2" id="KW-0805">Transcription regulation</keyword>
<gene>
    <name evidence="7" type="ORF">C4H11_08510</name>
</gene>
<dbReference type="InterPro" id="IPR014284">
    <property type="entry name" value="RNA_pol_sigma-70_dom"/>
</dbReference>
<dbReference type="Gene3D" id="1.10.10.10">
    <property type="entry name" value="Winged helix-like DNA-binding domain superfamily/Winged helix DNA-binding domain"/>
    <property type="match status" value="1"/>
</dbReference>
<dbReference type="CDD" id="cd06171">
    <property type="entry name" value="Sigma70_r4"/>
    <property type="match status" value="1"/>
</dbReference>
<dbReference type="InterPro" id="IPR007627">
    <property type="entry name" value="RNA_pol_sigma70_r2"/>
</dbReference>
<organism evidence="7 8">
    <name type="scientific">Bacteroides zoogleoformans</name>
    <dbReference type="NCBI Taxonomy" id="28119"/>
    <lineage>
        <taxon>Bacteria</taxon>
        <taxon>Pseudomonadati</taxon>
        <taxon>Bacteroidota</taxon>
        <taxon>Bacteroidia</taxon>
        <taxon>Bacteroidales</taxon>
        <taxon>Bacteroidaceae</taxon>
        <taxon>Bacteroides</taxon>
    </lineage>
</organism>
<dbReference type="PANTHER" id="PTHR43133">
    <property type="entry name" value="RNA POLYMERASE ECF-TYPE SIGMA FACTO"/>
    <property type="match status" value="1"/>
</dbReference>
<dbReference type="EMBL" id="CP027231">
    <property type="protein sequence ID" value="AVM52974.1"/>
    <property type="molecule type" value="Genomic_DNA"/>
</dbReference>
<evidence type="ECO:0000313" key="7">
    <source>
        <dbReference type="EMBL" id="AVM52974.1"/>
    </source>
</evidence>
<dbReference type="SUPFAM" id="SSF88659">
    <property type="entry name" value="Sigma3 and sigma4 domains of RNA polymerase sigma factors"/>
    <property type="match status" value="1"/>
</dbReference>
<evidence type="ECO:0000259" key="5">
    <source>
        <dbReference type="Pfam" id="PF04542"/>
    </source>
</evidence>
<evidence type="ECO:0000256" key="1">
    <source>
        <dbReference type="ARBA" id="ARBA00010641"/>
    </source>
</evidence>
<evidence type="ECO:0000256" key="4">
    <source>
        <dbReference type="ARBA" id="ARBA00023163"/>
    </source>
</evidence>
<evidence type="ECO:0000256" key="3">
    <source>
        <dbReference type="ARBA" id="ARBA00023082"/>
    </source>
</evidence>
<dbReference type="Gene3D" id="1.10.1740.10">
    <property type="match status" value="1"/>
</dbReference>
<dbReference type="RefSeq" id="WP_106041273.1">
    <property type="nucleotide sequence ID" value="NZ_CP027231.1"/>
</dbReference>
<evidence type="ECO:0000313" key="8">
    <source>
        <dbReference type="Proteomes" id="UP000238304"/>
    </source>
</evidence>